<dbReference type="InterPro" id="IPR011992">
    <property type="entry name" value="EF-hand-dom_pair"/>
</dbReference>
<evidence type="ECO:0000313" key="7">
    <source>
        <dbReference type="Proteomes" id="UP001619887"/>
    </source>
</evidence>
<dbReference type="SMART" id="SM00054">
    <property type="entry name" value="EFh"/>
    <property type="match status" value="1"/>
</dbReference>
<dbReference type="GO" id="GO:0046872">
    <property type="term" value="F:metal ion binding"/>
    <property type="evidence" value="ECO:0007669"/>
    <property type="project" value="UniProtKB-KW"/>
</dbReference>
<keyword evidence="3" id="KW-0677">Repeat</keyword>
<comment type="caution">
    <text evidence="6">The sequence shown here is derived from an EMBL/GenBank/DDBJ whole genome shotgun (WGS) entry which is preliminary data.</text>
</comment>
<keyword evidence="4" id="KW-0106">Calcium</keyword>
<dbReference type="Proteomes" id="UP001619887">
    <property type="component" value="Unassembled WGS sequence"/>
</dbReference>
<feature type="domain" description="EF-hand" evidence="5">
    <location>
        <begin position="99"/>
        <end position="134"/>
    </location>
</feature>
<dbReference type="Gene3D" id="1.10.238.10">
    <property type="entry name" value="EF-hand"/>
    <property type="match status" value="1"/>
</dbReference>
<dbReference type="EMBL" id="JBIYXZ010002074">
    <property type="protein sequence ID" value="KAL3058391.1"/>
    <property type="molecule type" value="Genomic_DNA"/>
</dbReference>
<dbReference type="InterPro" id="IPR001751">
    <property type="entry name" value="S100/CaBP7/8-like_CS"/>
</dbReference>
<keyword evidence="7" id="KW-1185">Reference proteome</keyword>
<dbReference type="CDD" id="cd00213">
    <property type="entry name" value="S-100"/>
    <property type="match status" value="1"/>
</dbReference>
<protein>
    <recommendedName>
        <fullName evidence="5">EF-hand domain-containing protein</fullName>
    </recommendedName>
</protein>
<reference evidence="6 7" key="2">
    <citation type="journal article" date="2024" name="G3 (Bethesda)">
        <title>The genome of the cryopelagic Antarctic bald notothen, Trematomus borchgrevinki.</title>
        <authorList>
            <person name="Rayamajhi N."/>
            <person name="Rivera-Colon A.G."/>
            <person name="Minhas B.F."/>
            <person name="Cheng C.C."/>
            <person name="Catchen J.M."/>
        </authorList>
    </citation>
    <scope>NUCLEOTIDE SEQUENCE [LARGE SCALE GENOMIC DNA]</scope>
    <source>
        <strain evidence="6">AGRC-2024</strain>
    </source>
</reference>
<dbReference type="Pfam" id="PF01023">
    <property type="entry name" value="S_100"/>
    <property type="match status" value="1"/>
</dbReference>
<organism evidence="6 7">
    <name type="scientific">Pagothenia borchgrevinki</name>
    <name type="common">Bald rockcod</name>
    <name type="synonym">Trematomus borchgrevinki</name>
    <dbReference type="NCBI Taxonomy" id="8213"/>
    <lineage>
        <taxon>Eukaryota</taxon>
        <taxon>Metazoa</taxon>
        <taxon>Chordata</taxon>
        <taxon>Craniata</taxon>
        <taxon>Vertebrata</taxon>
        <taxon>Euteleostomi</taxon>
        <taxon>Actinopterygii</taxon>
        <taxon>Neopterygii</taxon>
        <taxon>Teleostei</taxon>
        <taxon>Neoteleostei</taxon>
        <taxon>Acanthomorphata</taxon>
        <taxon>Eupercaria</taxon>
        <taxon>Perciformes</taxon>
        <taxon>Notothenioidei</taxon>
        <taxon>Nototheniidae</taxon>
        <taxon>Pagothenia</taxon>
    </lineage>
</organism>
<dbReference type="PROSITE" id="PS00303">
    <property type="entry name" value="S100_CABP"/>
    <property type="match status" value="1"/>
</dbReference>
<evidence type="ECO:0000256" key="3">
    <source>
        <dbReference type="ARBA" id="ARBA00022737"/>
    </source>
</evidence>
<proteinExistence type="inferred from homology"/>
<evidence type="ECO:0000256" key="4">
    <source>
        <dbReference type="ARBA" id="ARBA00022837"/>
    </source>
</evidence>
<dbReference type="InterPro" id="IPR013787">
    <property type="entry name" value="S100_Ca-bd_sub"/>
</dbReference>
<keyword evidence="2" id="KW-0479">Metal-binding</keyword>
<name>A0ABD2GY28_PAGBO</name>
<dbReference type="SMART" id="SM01394">
    <property type="entry name" value="S_100"/>
    <property type="match status" value="1"/>
</dbReference>
<sequence length="142" mass="16225">MAVKEAWCGGSIQLSGQSKLGEAVDTIYEQVIIPTYDPYKTEVFLQMEALNEDMSELEGSMINIIKVFHKYSGKKCKLKKTELKELINNEMSHFIMNIHENDILDQLFTDLDQNGDLEIDFKEFIALIAMVTSACHDLFNPK</sequence>
<dbReference type="InterPro" id="IPR002048">
    <property type="entry name" value="EF_hand_dom"/>
</dbReference>
<dbReference type="InterPro" id="IPR034325">
    <property type="entry name" value="S-100_dom"/>
</dbReference>
<dbReference type="SUPFAM" id="SSF47473">
    <property type="entry name" value="EF-hand"/>
    <property type="match status" value="1"/>
</dbReference>
<evidence type="ECO:0000313" key="6">
    <source>
        <dbReference type="EMBL" id="KAL3058391.1"/>
    </source>
</evidence>
<comment type="similarity">
    <text evidence="1">Belongs to the S-100 family.</text>
</comment>
<dbReference type="AlphaFoldDB" id="A0ABD2GY28"/>
<evidence type="ECO:0000259" key="5">
    <source>
        <dbReference type="PROSITE" id="PS50222"/>
    </source>
</evidence>
<evidence type="ECO:0000256" key="1">
    <source>
        <dbReference type="ARBA" id="ARBA00007323"/>
    </source>
</evidence>
<reference evidence="6 7" key="1">
    <citation type="journal article" date="2022" name="G3 (Bethesda)">
        <title>Evaluating Illumina-, Nanopore-, and PacBio-based genome assembly strategies with the bald notothen, Trematomus borchgrevinki.</title>
        <authorList>
            <person name="Rayamajhi N."/>
            <person name="Cheng C.C."/>
            <person name="Catchen J.M."/>
        </authorList>
    </citation>
    <scope>NUCLEOTIDE SEQUENCE [LARGE SCALE GENOMIC DNA]</scope>
    <source>
        <strain evidence="6">AGRC-2024</strain>
    </source>
</reference>
<dbReference type="PANTHER" id="PTHR11639:SF142">
    <property type="entry name" value="PROTEIN S100-B"/>
    <property type="match status" value="1"/>
</dbReference>
<dbReference type="PROSITE" id="PS50222">
    <property type="entry name" value="EF_HAND_2"/>
    <property type="match status" value="1"/>
</dbReference>
<evidence type="ECO:0000256" key="2">
    <source>
        <dbReference type="ARBA" id="ARBA00022723"/>
    </source>
</evidence>
<dbReference type="PANTHER" id="PTHR11639">
    <property type="entry name" value="S100 CALCIUM-BINDING PROTEIN"/>
    <property type="match status" value="1"/>
</dbReference>
<gene>
    <name evidence="6" type="ORF">OYC64_010539</name>
</gene>
<accession>A0ABD2GY28</accession>